<dbReference type="AlphaFoldDB" id="A0A919D4X4"/>
<dbReference type="EMBL" id="BMVG01000017">
    <property type="protein sequence ID" value="GHE08760.1"/>
    <property type="molecule type" value="Genomic_DNA"/>
</dbReference>
<organism evidence="1 2">
    <name type="scientific">Streptomyces alanosinicus</name>
    <dbReference type="NCBI Taxonomy" id="68171"/>
    <lineage>
        <taxon>Bacteria</taxon>
        <taxon>Bacillati</taxon>
        <taxon>Actinomycetota</taxon>
        <taxon>Actinomycetes</taxon>
        <taxon>Kitasatosporales</taxon>
        <taxon>Streptomycetaceae</taxon>
        <taxon>Streptomyces</taxon>
    </lineage>
</organism>
<evidence type="ECO:0000313" key="1">
    <source>
        <dbReference type="EMBL" id="GHE08760.1"/>
    </source>
</evidence>
<reference evidence="1" key="1">
    <citation type="journal article" date="2014" name="Int. J. Syst. Evol. Microbiol.">
        <title>Complete genome sequence of Corynebacterium casei LMG S-19264T (=DSM 44701T), isolated from a smear-ripened cheese.</title>
        <authorList>
            <consortium name="US DOE Joint Genome Institute (JGI-PGF)"/>
            <person name="Walter F."/>
            <person name="Albersmeier A."/>
            <person name="Kalinowski J."/>
            <person name="Ruckert C."/>
        </authorList>
    </citation>
    <scope>NUCLEOTIDE SEQUENCE</scope>
    <source>
        <strain evidence="1">JCM 4714</strain>
    </source>
</reference>
<accession>A0A919D4X4</accession>
<reference evidence="1" key="2">
    <citation type="submission" date="2020-09" db="EMBL/GenBank/DDBJ databases">
        <authorList>
            <person name="Sun Q."/>
            <person name="Ohkuma M."/>
        </authorList>
    </citation>
    <scope>NUCLEOTIDE SEQUENCE</scope>
    <source>
        <strain evidence="1">JCM 4714</strain>
    </source>
</reference>
<evidence type="ECO:0000313" key="2">
    <source>
        <dbReference type="Proteomes" id="UP000655443"/>
    </source>
</evidence>
<comment type="caution">
    <text evidence="1">The sequence shown here is derived from an EMBL/GenBank/DDBJ whole genome shotgun (WGS) entry which is preliminary data.</text>
</comment>
<sequence length="434" mass="46368">MQLVDVCSQCNGRLGSGYTGNPRGLTARQPMLDLSLCNNRRAASHGRKAGPCSQRLSTLPTVAVPAELATLQQRVLAIADGAPVRLAGVSVTQAEFFASLRFIAGVVRLVATEEEAASCTSLPETAAAAFTCDQREWRQAGMGGMGGRVQACPPSAGHAAAVLALSEPILFAPDRRTFQDLLTMWMDRAAALGRLAGQGDPLRPLPRPACLEQFLHAAGVLSSRPRAKPAFTADQLPHLVDADDYAELIARHLPRTAAVGGRRLAALALARHAGADSWLHAATALDMNPVTAARATSTLEPRISDVSAFWRDIERLGTRIIERGLVDYAARRRVLADLSTVPHTALSAACQPLRYSVTVQRRRHSAAWIWQQFTGGDLREAPAYAPTLWAPTGMASVYDNGRRFTTTMPEPVADALTAYGNSLTADSLPQNGVA</sequence>
<name>A0A919D4X4_9ACTN</name>
<gene>
    <name evidence="1" type="ORF">GCM10010339_58790</name>
</gene>
<protein>
    <submittedName>
        <fullName evidence="1">Uncharacterized protein</fullName>
    </submittedName>
</protein>
<keyword evidence="2" id="KW-1185">Reference proteome</keyword>
<dbReference type="Proteomes" id="UP000655443">
    <property type="component" value="Unassembled WGS sequence"/>
</dbReference>
<proteinExistence type="predicted"/>
<dbReference type="RefSeq" id="WP_189956654.1">
    <property type="nucleotide sequence ID" value="NZ_BMVG01000017.1"/>
</dbReference>